<dbReference type="SMART" id="SM01018">
    <property type="entry name" value="B12-binding_2"/>
    <property type="match status" value="1"/>
</dbReference>
<evidence type="ECO:0000256" key="11">
    <source>
        <dbReference type="ARBA" id="ARBA00022679"/>
    </source>
</evidence>
<evidence type="ECO:0000256" key="2">
    <source>
        <dbReference type="ARBA" id="ARBA00001947"/>
    </source>
</evidence>
<keyword evidence="8 20" id="KW-0489">Methyltransferase</keyword>
<evidence type="ECO:0000259" key="24">
    <source>
        <dbReference type="PROSITE" id="PS50970"/>
    </source>
</evidence>
<dbReference type="InterPro" id="IPR036594">
    <property type="entry name" value="Meth_synthase_dom"/>
</dbReference>
<name>A0A2A6RMV3_9CHLR</name>
<evidence type="ECO:0000256" key="18">
    <source>
        <dbReference type="ARBA" id="ARBA00025552"/>
    </source>
</evidence>
<evidence type="ECO:0000256" key="7">
    <source>
        <dbReference type="ARBA" id="ARBA00013998"/>
    </source>
</evidence>
<dbReference type="AlphaFoldDB" id="A0A2A6RMV3"/>
<dbReference type="InterPro" id="IPR050554">
    <property type="entry name" value="Met_Synthase/Corrinoid"/>
</dbReference>
<evidence type="ECO:0000256" key="4">
    <source>
        <dbReference type="ARBA" id="ARBA00005178"/>
    </source>
</evidence>
<evidence type="ECO:0000256" key="13">
    <source>
        <dbReference type="ARBA" id="ARBA00022723"/>
    </source>
</evidence>
<dbReference type="Gene3D" id="3.40.50.280">
    <property type="entry name" value="Cobalamin-binding domain"/>
    <property type="match status" value="1"/>
</dbReference>
<dbReference type="GO" id="GO:0008270">
    <property type="term" value="F:zinc ion binding"/>
    <property type="evidence" value="ECO:0007669"/>
    <property type="project" value="UniProtKB-UniRule"/>
</dbReference>
<keyword evidence="9 20" id="KW-0028">Amino-acid biosynthesis</keyword>
<dbReference type="SUPFAM" id="SSF51717">
    <property type="entry name" value="Dihydropteroate synthetase-like"/>
    <property type="match status" value="1"/>
</dbReference>
<dbReference type="GO" id="GO:0005829">
    <property type="term" value="C:cytosol"/>
    <property type="evidence" value="ECO:0007669"/>
    <property type="project" value="TreeGrafter"/>
</dbReference>
<evidence type="ECO:0000256" key="10">
    <source>
        <dbReference type="ARBA" id="ARBA00022628"/>
    </source>
</evidence>
<comment type="caution">
    <text evidence="29">The sequence shown here is derived from an EMBL/GenBank/DDBJ whole genome shotgun (WGS) entry which is preliminary data.</text>
</comment>
<feature type="binding site" evidence="22">
    <location>
        <position position="1126"/>
    </location>
    <ligand>
        <name>S-adenosyl-L-methionine</name>
        <dbReference type="ChEBI" id="CHEBI:59789"/>
    </ligand>
</feature>
<dbReference type="GO" id="GO:0046653">
    <property type="term" value="P:tetrahydrofolate metabolic process"/>
    <property type="evidence" value="ECO:0007669"/>
    <property type="project" value="TreeGrafter"/>
</dbReference>
<keyword evidence="15 20" id="KW-0862">Zinc</keyword>
<evidence type="ECO:0000259" key="28">
    <source>
        <dbReference type="PROSITE" id="PS51337"/>
    </source>
</evidence>
<keyword evidence="10 20" id="KW-0846">Cobalamin</keyword>
<dbReference type="PROSITE" id="PS50970">
    <property type="entry name" value="HCY"/>
    <property type="match status" value="1"/>
</dbReference>
<dbReference type="SUPFAM" id="SSF52242">
    <property type="entry name" value="Cobalamin (vitamin B12)-binding domain"/>
    <property type="match status" value="1"/>
</dbReference>
<protein>
    <recommendedName>
        <fullName evidence="7 19">Methionine synthase</fullName>
        <ecNumber evidence="6 19">2.1.1.13</ecNumber>
    </recommendedName>
    <alternativeName>
        <fullName evidence="20">5-methyltetrahydrofolate--homocysteine methyltransferase</fullName>
    </alternativeName>
</protein>
<comment type="catalytic activity">
    <reaction evidence="1 20">
        <text>(6S)-5-methyl-5,6,7,8-tetrahydrofolate + L-homocysteine = (6S)-5,6,7,8-tetrahydrofolate + L-methionine</text>
        <dbReference type="Rhea" id="RHEA:11172"/>
        <dbReference type="ChEBI" id="CHEBI:18608"/>
        <dbReference type="ChEBI" id="CHEBI:57453"/>
        <dbReference type="ChEBI" id="CHEBI:57844"/>
        <dbReference type="ChEBI" id="CHEBI:58199"/>
        <dbReference type="EC" id="2.1.1.13"/>
    </reaction>
</comment>
<feature type="domain" description="AdoMet activation" evidence="26">
    <location>
        <begin position="914"/>
        <end position="1195"/>
    </location>
</feature>
<comment type="cofactor">
    <cofactor evidence="2 20 23">
        <name>Zn(2+)</name>
        <dbReference type="ChEBI" id="CHEBI:29105"/>
    </cofactor>
</comment>
<organism evidence="29 30">
    <name type="scientific">Candidatus Viridilinea mediisalina</name>
    <dbReference type="NCBI Taxonomy" id="2024553"/>
    <lineage>
        <taxon>Bacteria</taxon>
        <taxon>Bacillati</taxon>
        <taxon>Chloroflexota</taxon>
        <taxon>Chloroflexia</taxon>
        <taxon>Chloroflexales</taxon>
        <taxon>Chloroflexineae</taxon>
        <taxon>Oscillochloridaceae</taxon>
        <taxon>Candidatus Viridilinea</taxon>
    </lineage>
</organism>
<keyword evidence="12 20" id="KW-0949">S-adenosyl-L-methionine</keyword>
<evidence type="ECO:0000256" key="1">
    <source>
        <dbReference type="ARBA" id="ARBA00001700"/>
    </source>
</evidence>
<feature type="binding site" evidence="22">
    <location>
        <position position="812"/>
    </location>
    <ligand>
        <name>methylcob(III)alamin</name>
        <dbReference type="ChEBI" id="CHEBI:28115"/>
    </ligand>
</feature>
<dbReference type="InterPro" id="IPR011005">
    <property type="entry name" value="Dihydropteroate_synth-like_sf"/>
</dbReference>
<evidence type="ECO:0000259" key="26">
    <source>
        <dbReference type="PROSITE" id="PS50974"/>
    </source>
</evidence>
<evidence type="ECO:0000256" key="12">
    <source>
        <dbReference type="ARBA" id="ARBA00022691"/>
    </source>
</evidence>
<dbReference type="Pfam" id="PF00809">
    <property type="entry name" value="Pterin_bind"/>
    <property type="match status" value="1"/>
</dbReference>
<dbReference type="InterPro" id="IPR036589">
    <property type="entry name" value="HCY_dom_sf"/>
</dbReference>
<gene>
    <name evidence="29" type="primary">metH</name>
    <name evidence="29" type="ORF">CJ255_04660</name>
</gene>
<evidence type="ECO:0000256" key="17">
    <source>
        <dbReference type="ARBA" id="ARBA00023285"/>
    </source>
</evidence>
<feature type="binding site" evidence="21 23">
    <location>
        <position position="301"/>
    </location>
    <ligand>
        <name>Zn(2+)</name>
        <dbReference type="ChEBI" id="CHEBI:29105"/>
    </ligand>
</feature>
<dbReference type="GO" id="GO:0050667">
    <property type="term" value="P:homocysteine metabolic process"/>
    <property type="evidence" value="ECO:0007669"/>
    <property type="project" value="TreeGrafter"/>
</dbReference>
<dbReference type="Gene3D" id="3.20.20.20">
    <property type="entry name" value="Dihydropteroate synthase-like"/>
    <property type="match status" value="1"/>
</dbReference>
<dbReference type="PROSITE" id="PS50972">
    <property type="entry name" value="PTERIN_BINDING"/>
    <property type="match status" value="1"/>
</dbReference>
<dbReference type="InterPro" id="IPR000489">
    <property type="entry name" value="Pterin-binding_dom"/>
</dbReference>
<dbReference type="OrthoDB" id="9803687at2"/>
<evidence type="ECO:0000259" key="25">
    <source>
        <dbReference type="PROSITE" id="PS50972"/>
    </source>
</evidence>
<dbReference type="NCBIfam" id="TIGR02082">
    <property type="entry name" value="metH"/>
    <property type="match status" value="1"/>
</dbReference>
<dbReference type="PIRSF" id="PIRSF000381">
    <property type="entry name" value="MetH"/>
    <property type="match status" value="1"/>
</dbReference>
<evidence type="ECO:0000259" key="27">
    <source>
        <dbReference type="PROSITE" id="PS51332"/>
    </source>
</evidence>
<dbReference type="EC" id="2.1.1.13" evidence="6 19"/>
<evidence type="ECO:0000256" key="23">
    <source>
        <dbReference type="PROSITE-ProRule" id="PRU00333"/>
    </source>
</evidence>
<dbReference type="InterPro" id="IPR003759">
    <property type="entry name" value="Cbl-bd_cap"/>
</dbReference>
<proteinExistence type="inferred from homology"/>
<dbReference type="InterPro" id="IPR003726">
    <property type="entry name" value="HCY_dom"/>
</dbReference>
<comment type="cofactor">
    <cofactor evidence="3 20 21">
        <name>methylcob(III)alamin</name>
        <dbReference type="ChEBI" id="CHEBI:28115"/>
    </cofactor>
</comment>
<dbReference type="InterPro" id="IPR011822">
    <property type="entry name" value="MetH"/>
</dbReference>
<dbReference type="PROSITE" id="PS51337">
    <property type="entry name" value="B12_BINDING_NTER"/>
    <property type="match status" value="1"/>
</dbReference>
<sequence length="1195" mass="130318">MSEPQSPYLAALRQRVLLFDGAMGTSIDTFDLSVEDYGGEQTFGNRDYLAHTRPDVIAAIHASFFEAGADVVETNTFQSSRMRLEEWGLAERTMELNREAAALARGVADRFAAQDGRPRFVAGSLGPTGKLPSSDDPALSDITFAELSEVFREQAVGLIMGGVDVLLVETSVDILEVKAAIDGIRRAKEELQRPDVAVQAQVFLDLSGRMLLGTDVASFLATLEALPIDLIGLNCSTGPEHMRSAIEYLTSHARKLVSCLPNAGLPLEVDGRTVYPMEPEPFARILGEFVREYGVAVVGGCCGTTPAHIARLRQELGDACAPKPRQIAYQPSASSGIRAAALRQDGTLTMIGERVNTLGSRKVKRLLLNDDYDGVLEVAREQVDSGAHMLDVCVAMTERSDEREQMVRLIKQLTMNIELPLVIDTTEPEVLEAALAMYPGRAVVNSVSLEGGRGAKIDQVLPLVARYGAATVAMTIDEAGMTHTRERKLEVAQRIAQIAHTEYGLPAEALIFDVLTFPLTTGQEELRGAAVETIEGIRLVKQQIPGCFTTLGVSNLSFGVAPHARATLNSVFLYHAAAAGLDSAIINPAHITAYAQIPAEEVELCEDLIFNRREDALARFISHFEQHGATKETERIDPTAGLSVDERLHWKILNRKKEGIEPDIDLAVAQRMGLEQADDLAAAILAAGSNATTPKGEAAVAVLNNVLLPAMKQVGDLFGAGQLILPFVLQSAEVMKRAVARLEQYLDKLEGSTKGKVVLATVYGDVHDIGKNLVQTILVNNGYTVYDLGKQVPINTIIEKALEVGADAIGLSALLVSTSKQMPLCVQELHKRGLSFPVLIGGAAINRQYGQRISFVGEEAAYEAGVFYCKDAFEGLETMDRLSDPEQRAQFVHATLSEAANALNRRPTGRVALEALGQASMGANDVRSNVSRDIAVPTPPFWGAQATQRIRLDDIVACLDRNALYRLQWGAKNAKGEEWERLKAEFELKVRELMREAEREGWLEPKVAYGYFPVQSAGHDLIVYDPAERSRELTRFSFPRQPERERLCLSDYFRSVESGEYDVAAFQVVTMGQRIDEVTAALQNEGDYSRGYFIHGLGVSLAEALAEQTNRVVRQSLGLGPNRGKRYSWGYPACPDLAEHTKLFAILPVEQIGMSLTSAFQLIPEQSTAAIVVHHPEAKYFSIGSVAERAEGDVV</sequence>
<dbReference type="Proteomes" id="UP000220527">
    <property type="component" value="Unassembled WGS sequence"/>
</dbReference>
<evidence type="ECO:0000256" key="8">
    <source>
        <dbReference type="ARBA" id="ARBA00022603"/>
    </source>
</evidence>
<keyword evidence="30" id="KW-1185">Reference proteome</keyword>
<dbReference type="FunFam" id="3.20.20.20:FF:000007">
    <property type="entry name" value="Methionine synthase"/>
    <property type="match status" value="1"/>
</dbReference>
<evidence type="ECO:0000256" key="3">
    <source>
        <dbReference type="ARBA" id="ARBA00001956"/>
    </source>
</evidence>
<dbReference type="SUPFAM" id="SSF47644">
    <property type="entry name" value="Methionine synthase domain"/>
    <property type="match status" value="1"/>
</dbReference>
<dbReference type="PANTHER" id="PTHR45833">
    <property type="entry name" value="METHIONINE SYNTHASE"/>
    <property type="match status" value="1"/>
</dbReference>
<feature type="binding site" description="axial binding residue" evidence="21">
    <location>
        <position position="767"/>
    </location>
    <ligand>
        <name>methylcob(III)alamin</name>
        <dbReference type="ChEBI" id="CHEBI:28115"/>
    </ligand>
    <ligandPart>
        <name>Co</name>
        <dbReference type="ChEBI" id="CHEBI:27638"/>
    </ligandPart>
</feature>
<dbReference type="SUPFAM" id="SSF82282">
    <property type="entry name" value="Homocysteine S-methyltransferase"/>
    <property type="match status" value="1"/>
</dbReference>
<dbReference type="InterPro" id="IPR037010">
    <property type="entry name" value="VitB12-dep_Met_synth_activ_sf"/>
</dbReference>
<evidence type="ECO:0000256" key="19">
    <source>
        <dbReference type="NCBIfam" id="TIGR02082"/>
    </source>
</evidence>
<feature type="domain" description="Hcy-binding" evidence="24">
    <location>
        <begin position="5"/>
        <end position="316"/>
    </location>
</feature>
<evidence type="ECO:0000313" key="30">
    <source>
        <dbReference type="Proteomes" id="UP000220527"/>
    </source>
</evidence>
<dbReference type="Gene3D" id="3.20.20.330">
    <property type="entry name" value="Homocysteine-binding-like domain"/>
    <property type="match status" value="1"/>
</dbReference>
<reference evidence="30" key="1">
    <citation type="submission" date="2017-08" db="EMBL/GenBank/DDBJ databases">
        <authorList>
            <person name="Grouzdev D.S."/>
            <person name="Gaisin V.A."/>
            <person name="Rysina M.S."/>
            <person name="Gorlenko V.M."/>
        </authorList>
    </citation>
    <scope>NUCLEOTIDE SEQUENCE [LARGE SCALE GENOMIC DNA]</scope>
    <source>
        <strain evidence="30">Kir15-3F</strain>
    </source>
</reference>
<evidence type="ECO:0000256" key="14">
    <source>
        <dbReference type="ARBA" id="ARBA00022737"/>
    </source>
</evidence>
<dbReference type="InterPro" id="IPR006158">
    <property type="entry name" value="Cobalamin-bd"/>
</dbReference>
<feature type="binding site" evidence="22">
    <location>
        <position position="872"/>
    </location>
    <ligand>
        <name>methylcob(III)alamin</name>
        <dbReference type="ChEBI" id="CHEBI:28115"/>
    </ligand>
</feature>
<dbReference type="Pfam" id="PF02574">
    <property type="entry name" value="S-methyl_trans"/>
    <property type="match status" value="1"/>
</dbReference>
<comment type="similarity">
    <text evidence="5">Belongs to the vitamin-B12 dependent methionine synthase family.</text>
</comment>
<dbReference type="PANTHER" id="PTHR45833:SF1">
    <property type="entry name" value="METHIONINE SYNTHASE"/>
    <property type="match status" value="1"/>
</dbReference>
<dbReference type="InterPro" id="IPR004223">
    <property type="entry name" value="VitB12-dep_Met_synth_activ_dom"/>
</dbReference>
<dbReference type="UniPathway" id="UPA00051">
    <property type="reaction ID" value="UER00081"/>
</dbReference>
<comment type="pathway">
    <text evidence="4 20">Amino-acid biosynthesis; L-methionine biosynthesis via de novo pathway; L-methionine from L-homocysteine (MetH route): step 1/1.</text>
</comment>
<dbReference type="PROSITE" id="PS50974">
    <property type="entry name" value="ADOMET_ACTIVATION"/>
    <property type="match status" value="1"/>
</dbReference>
<evidence type="ECO:0000256" key="15">
    <source>
        <dbReference type="ARBA" id="ARBA00022833"/>
    </source>
</evidence>
<feature type="binding site" evidence="21 23">
    <location>
        <position position="235"/>
    </location>
    <ligand>
        <name>Zn(2+)</name>
        <dbReference type="ChEBI" id="CHEBI:29105"/>
    </ligand>
</feature>
<dbReference type="Gene3D" id="3.10.196.10">
    <property type="entry name" value="Vitamin B12-dependent methionine synthase, activation domain"/>
    <property type="match status" value="1"/>
</dbReference>
<dbReference type="PROSITE" id="PS51332">
    <property type="entry name" value="B12_BINDING"/>
    <property type="match status" value="1"/>
</dbReference>
<keyword evidence="11 20" id="KW-0808">Transferase</keyword>
<comment type="domain">
    <text evidence="20">Modular enzyme with four functionally distinct domains. The isolated Hcy-binding domain catalyzes methyl transfer from free methylcobalamin to homocysteine. The Hcy-binding domain in association with the pterin-binding domain catalyzes the methylation of cob(I)alamin by methyltetrahydrofolate and the methylation of homocysteine. The B12-binding domain binds the cofactor. The AdoMet activation domain binds S-adenosyl-L-methionine. Under aerobic conditions cob(I)alamin can be converted to inactive cob(II)alamin. Reductive methylation by S-adenosyl-L-methionine and flavodoxin regenerates methylcobalamin.</text>
</comment>
<dbReference type="SUPFAM" id="SSF56507">
    <property type="entry name" value="Methionine synthase activation domain-like"/>
    <property type="match status" value="1"/>
</dbReference>
<accession>A0A2A6RMV3</accession>
<evidence type="ECO:0000256" key="22">
    <source>
        <dbReference type="PIRSR" id="PIRSR000381-2"/>
    </source>
</evidence>
<dbReference type="Gene3D" id="1.10.1240.10">
    <property type="entry name" value="Methionine synthase domain"/>
    <property type="match status" value="1"/>
</dbReference>
<dbReference type="InterPro" id="IPR036724">
    <property type="entry name" value="Cobalamin-bd_sf"/>
</dbReference>
<keyword evidence="16 20" id="KW-0486">Methionine biosynthesis</keyword>
<dbReference type="Pfam" id="PF02310">
    <property type="entry name" value="B12-binding"/>
    <property type="match status" value="1"/>
</dbReference>
<dbReference type="GO" id="GO:0031419">
    <property type="term" value="F:cobalamin binding"/>
    <property type="evidence" value="ECO:0007669"/>
    <property type="project" value="UniProtKB-UniRule"/>
</dbReference>
<keyword evidence="17 20" id="KW-0170">Cobalt</keyword>
<dbReference type="GO" id="GO:0008705">
    <property type="term" value="F:methionine synthase activity"/>
    <property type="evidence" value="ECO:0007669"/>
    <property type="project" value="UniProtKB-UniRule"/>
</dbReference>
<evidence type="ECO:0000256" key="16">
    <source>
        <dbReference type="ARBA" id="ARBA00023167"/>
    </source>
</evidence>
<dbReference type="Pfam" id="PF02965">
    <property type="entry name" value="Met_synt_B12"/>
    <property type="match status" value="1"/>
</dbReference>
<feature type="binding site" evidence="22">
    <location>
        <position position="960"/>
    </location>
    <ligand>
        <name>S-adenosyl-L-methionine</name>
        <dbReference type="ChEBI" id="CHEBI:59789"/>
    </ligand>
</feature>
<evidence type="ECO:0000256" key="5">
    <source>
        <dbReference type="ARBA" id="ARBA00010398"/>
    </source>
</evidence>
<evidence type="ECO:0000256" key="6">
    <source>
        <dbReference type="ARBA" id="ARBA00012032"/>
    </source>
</evidence>
<feature type="domain" description="B12-binding" evidence="27">
    <location>
        <begin position="754"/>
        <end position="893"/>
    </location>
</feature>
<keyword evidence="14" id="KW-0677">Repeat</keyword>
<feature type="binding site" evidence="22">
    <location>
        <begin position="1180"/>
        <end position="1181"/>
    </location>
    <ligand>
        <name>S-adenosyl-L-methionine</name>
        <dbReference type="ChEBI" id="CHEBI:59789"/>
    </ligand>
</feature>
<dbReference type="EMBL" id="NQWI01000013">
    <property type="protein sequence ID" value="PDW04246.1"/>
    <property type="molecule type" value="Genomic_DNA"/>
</dbReference>
<evidence type="ECO:0000313" key="29">
    <source>
        <dbReference type="EMBL" id="PDW04246.1"/>
    </source>
</evidence>
<dbReference type="GO" id="GO:0032259">
    <property type="term" value="P:methylation"/>
    <property type="evidence" value="ECO:0007669"/>
    <property type="project" value="UniProtKB-KW"/>
</dbReference>
<evidence type="ECO:0000256" key="20">
    <source>
        <dbReference type="PIRNR" id="PIRNR000381"/>
    </source>
</evidence>
<keyword evidence="13 20" id="KW-0479">Metal-binding</keyword>
<evidence type="ECO:0000256" key="9">
    <source>
        <dbReference type="ARBA" id="ARBA00022605"/>
    </source>
</evidence>
<dbReference type="FunFam" id="3.20.20.330:FF:000001">
    <property type="entry name" value="Methionine synthase"/>
    <property type="match status" value="1"/>
</dbReference>
<comment type="function">
    <text evidence="18 20">Catalyzes the transfer of a methyl group from methyl-cobalamin to homocysteine, yielding enzyme-bound cob(I)alamin and methionine. Subsequently, remethylates the cofactor using methyltetrahydrofolate.</text>
</comment>
<feature type="domain" description="B12-binding N-terminal" evidence="28">
    <location>
        <begin position="635"/>
        <end position="754"/>
    </location>
</feature>
<dbReference type="Pfam" id="PF02607">
    <property type="entry name" value="B12-binding_2"/>
    <property type="match status" value="1"/>
</dbReference>
<feature type="domain" description="Pterin-binding" evidence="25">
    <location>
        <begin position="348"/>
        <end position="610"/>
    </location>
</feature>
<feature type="binding site" evidence="22">
    <location>
        <begin position="764"/>
        <end position="768"/>
    </location>
    <ligand>
        <name>methylcob(III)alamin</name>
        <dbReference type="ChEBI" id="CHEBI:28115"/>
    </ligand>
</feature>
<feature type="binding site" evidence="21 23">
    <location>
        <position position="302"/>
    </location>
    <ligand>
        <name>Zn(2+)</name>
        <dbReference type="ChEBI" id="CHEBI:29105"/>
    </ligand>
</feature>
<evidence type="ECO:0000256" key="21">
    <source>
        <dbReference type="PIRSR" id="PIRSR000381-1"/>
    </source>
</evidence>